<dbReference type="SUPFAM" id="SSF103473">
    <property type="entry name" value="MFS general substrate transporter"/>
    <property type="match status" value="1"/>
</dbReference>
<accession>A0A0D3IA52</accession>
<dbReference type="RefSeq" id="XP_005760566.1">
    <property type="nucleotide sequence ID" value="XM_005760509.1"/>
</dbReference>
<dbReference type="AlphaFoldDB" id="A0A0D3IA52"/>
<name>A0A0D3IA52_EMIH1</name>
<dbReference type="HOGENOM" id="CLU_379223_0_0_1"/>
<feature type="region of interest" description="Disordered" evidence="1">
    <location>
        <begin position="1"/>
        <end position="31"/>
    </location>
</feature>
<reference evidence="4" key="1">
    <citation type="journal article" date="2013" name="Nature">
        <title>Pan genome of the phytoplankton Emiliania underpins its global distribution.</title>
        <authorList>
            <person name="Read B.A."/>
            <person name="Kegel J."/>
            <person name="Klute M.J."/>
            <person name="Kuo A."/>
            <person name="Lefebvre S.C."/>
            <person name="Maumus F."/>
            <person name="Mayer C."/>
            <person name="Miller J."/>
            <person name="Monier A."/>
            <person name="Salamov A."/>
            <person name="Young J."/>
            <person name="Aguilar M."/>
            <person name="Claverie J.M."/>
            <person name="Frickenhaus S."/>
            <person name="Gonzalez K."/>
            <person name="Herman E.K."/>
            <person name="Lin Y.C."/>
            <person name="Napier J."/>
            <person name="Ogata H."/>
            <person name="Sarno A.F."/>
            <person name="Shmutz J."/>
            <person name="Schroeder D."/>
            <person name="de Vargas C."/>
            <person name="Verret F."/>
            <person name="von Dassow P."/>
            <person name="Valentin K."/>
            <person name="Van de Peer Y."/>
            <person name="Wheeler G."/>
            <person name="Dacks J.B."/>
            <person name="Delwiche C.F."/>
            <person name="Dyhrman S.T."/>
            <person name="Glockner G."/>
            <person name="John U."/>
            <person name="Richards T."/>
            <person name="Worden A.Z."/>
            <person name="Zhang X."/>
            <person name="Grigoriev I.V."/>
            <person name="Allen A.E."/>
            <person name="Bidle K."/>
            <person name="Borodovsky M."/>
            <person name="Bowler C."/>
            <person name="Brownlee C."/>
            <person name="Cock J.M."/>
            <person name="Elias M."/>
            <person name="Gladyshev V.N."/>
            <person name="Groth M."/>
            <person name="Guda C."/>
            <person name="Hadaegh A."/>
            <person name="Iglesias-Rodriguez M.D."/>
            <person name="Jenkins J."/>
            <person name="Jones B.M."/>
            <person name="Lawson T."/>
            <person name="Leese F."/>
            <person name="Lindquist E."/>
            <person name="Lobanov A."/>
            <person name="Lomsadze A."/>
            <person name="Malik S.B."/>
            <person name="Marsh M.E."/>
            <person name="Mackinder L."/>
            <person name="Mock T."/>
            <person name="Mueller-Roeber B."/>
            <person name="Pagarete A."/>
            <person name="Parker M."/>
            <person name="Probert I."/>
            <person name="Quesneville H."/>
            <person name="Raines C."/>
            <person name="Rensing S.A."/>
            <person name="Riano-Pachon D.M."/>
            <person name="Richier S."/>
            <person name="Rokitta S."/>
            <person name="Shiraiwa Y."/>
            <person name="Soanes D.M."/>
            <person name="van der Giezen M."/>
            <person name="Wahlund T.M."/>
            <person name="Williams B."/>
            <person name="Wilson W."/>
            <person name="Wolfe G."/>
            <person name="Wurch L.L."/>
        </authorList>
    </citation>
    <scope>NUCLEOTIDE SEQUENCE</scope>
</reference>
<feature type="transmembrane region" description="Helical" evidence="2">
    <location>
        <begin position="97"/>
        <end position="118"/>
    </location>
</feature>
<feature type="compositionally biased region" description="Polar residues" evidence="1">
    <location>
        <begin position="11"/>
        <end position="25"/>
    </location>
</feature>
<feature type="transmembrane region" description="Helical" evidence="2">
    <location>
        <begin position="279"/>
        <end position="299"/>
    </location>
</feature>
<feature type="transmembrane region" description="Helical" evidence="2">
    <location>
        <begin position="329"/>
        <end position="349"/>
    </location>
</feature>
<evidence type="ECO:0000313" key="4">
    <source>
        <dbReference type="Proteomes" id="UP000013827"/>
    </source>
</evidence>
<feature type="compositionally biased region" description="Basic residues" evidence="1">
    <location>
        <begin position="1"/>
        <end position="10"/>
    </location>
</feature>
<evidence type="ECO:0000313" key="3">
    <source>
        <dbReference type="EnsemblProtists" id="EOD08137"/>
    </source>
</evidence>
<dbReference type="KEGG" id="ehx:EMIHUDRAFT_453165"/>
<dbReference type="PaxDb" id="2903-EOD08137"/>
<dbReference type="GeneID" id="17254316"/>
<organism evidence="3 4">
    <name type="scientific">Emiliania huxleyi (strain CCMP1516)</name>
    <dbReference type="NCBI Taxonomy" id="280463"/>
    <lineage>
        <taxon>Eukaryota</taxon>
        <taxon>Haptista</taxon>
        <taxon>Haptophyta</taxon>
        <taxon>Prymnesiophyceae</taxon>
        <taxon>Isochrysidales</taxon>
        <taxon>Noelaerhabdaceae</taxon>
        <taxon>Emiliania</taxon>
    </lineage>
</organism>
<proteinExistence type="predicted"/>
<feature type="transmembrane region" description="Helical" evidence="2">
    <location>
        <begin position="152"/>
        <end position="176"/>
    </location>
</feature>
<evidence type="ECO:0008006" key="5">
    <source>
        <dbReference type="Google" id="ProtNLM"/>
    </source>
</evidence>
<evidence type="ECO:0000256" key="1">
    <source>
        <dbReference type="SAM" id="MobiDB-lite"/>
    </source>
</evidence>
<evidence type="ECO:0000256" key="2">
    <source>
        <dbReference type="SAM" id="Phobius"/>
    </source>
</evidence>
<feature type="transmembrane region" description="Helical" evidence="2">
    <location>
        <begin position="600"/>
        <end position="619"/>
    </location>
</feature>
<feature type="transmembrane region" description="Helical" evidence="2">
    <location>
        <begin position="567"/>
        <end position="588"/>
    </location>
</feature>
<feature type="transmembrane region" description="Helical" evidence="2">
    <location>
        <begin position="221"/>
        <end position="241"/>
    </location>
</feature>
<keyword evidence="2" id="KW-0812">Transmembrane</keyword>
<feature type="transmembrane region" description="Helical" evidence="2">
    <location>
        <begin position="130"/>
        <end position="146"/>
    </location>
</feature>
<reference evidence="3" key="2">
    <citation type="submission" date="2024-10" db="UniProtKB">
        <authorList>
            <consortium name="EnsemblProtists"/>
        </authorList>
    </citation>
    <scope>IDENTIFICATION</scope>
</reference>
<feature type="region of interest" description="Disordered" evidence="1">
    <location>
        <begin position="708"/>
        <end position="731"/>
    </location>
</feature>
<dbReference type="InterPro" id="IPR036259">
    <property type="entry name" value="MFS_trans_sf"/>
</dbReference>
<keyword evidence="4" id="KW-1185">Reference proteome</keyword>
<dbReference type="EnsemblProtists" id="EOD08137">
    <property type="protein sequence ID" value="EOD08137"/>
    <property type="gene ID" value="EMIHUDRAFT_453165"/>
</dbReference>
<dbReference type="Proteomes" id="UP000013827">
    <property type="component" value="Unassembled WGS sequence"/>
</dbReference>
<dbReference type="Pfam" id="PF13347">
    <property type="entry name" value="MFS_2"/>
    <property type="match status" value="2"/>
</dbReference>
<feature type="transmembrane region" description="Helical" evidence="2">
    <location>
        <begin position="188"/>
        <end position="209"/>
    </location>
</feature>
<sequence length="731" mass="77030">MWASLTRKHSQATSLTAGSTEQDPTAWSAPLTPPAGQYSINLRNSRLSITGGGVPEGRLRLALRLLLAAPACVWEAVRWNLVWRSLLQPGVTRDALLLVWTFTLLADLMLLPLVGRWSDGMRSRLGRRKPLLVAAAVLGALAAAWVPDAPQLCAFTFLAFAACSPLFLVGHGSLLVEVTPLHHCRASLLAGTEAARAAGSLIGIGLPLALGVEPADATSRLLAALLSILLLASAGLLAALVPERSVELLRDPHPPRGLAADVVSVTLNRMFRPVLTAEACLELAAAATLLIGVAASHSLPVEGGVEEGGVEEEEGAAIWRPDQLAHRGLALFFAGRLVALPAWHAAAWCCGVFSAAIARKLVALPAAYAVCAFTLLSPHAPSLYEPQGVWLAGAAVTALGAAWSGGFGVHCLAASAVDYDHLLTGERREGTYEAVRRALPRLIVACVATPLLLLAHEPCLAGSDCYDRLLRGDSLATPILLATSLALAICAAAALACYPARASTQRAAVLVAAVGRHVGIAAAHDPLHGHELKPLADTAADRSRAHELLLQFWPSEIAFAVRRGTAVALYALPLALCVLSLAASTPAHHRVWRSRDGVELAGGGLGLCVGALSLCFNFSRLVAAWRLRREGLVSTTEVLTAHLEMLQDFTGGSRVQRTSSRRARTPAPVSRITIRSWLPVGRRARSSPPLARAAKTETEAVAVSVIEMTRTPRRRSSHGGAGGRRSYQAAV</sequence>
<protein>
    <recommendedName>
        <fullName evidence="5">Major facilitator superfamily (MFS) profile domain-containing protein</fullName>
    </recommendedName>
</protein>
<feature type="transmembrane region" description="Helical" evidence="2">
    <location>
        <begin position="475"/>
        <end position="498"/>
    </location>
</feature>
<feature type="transmembrane region" description="Helical" evidence="2">
    <location>
        <begin position="438"/>
        <end position="455"/>
    </location>
</feature>
<feature type="transmembrane region" description="Helical" evidence="2">
    <location>
        <begin position="389"/>
        <end position="417"/>
    </location>
</feature>
<keyword evidence="2" id="KW-1133">Transmembrane helix</keyword>
<feature type="transmembrane region" description="Helical" evidence="2">
    <location>
        <begin position="361"/>
        <end position="377"/>
    </location>
</feature>
<keyword evidence="2" id="KW-0472">Membrane</keyword>